<dbReference type="Proteomes" id="UP000183063">
    <property type="component" value="Unassembled WGS sequence"/>
</dbReference>
<reference evidence="1" key="3">
    <citation type="submission" date="2016-10" db="EMBL/GenBank/DDBJ databases">
        <authorList>
            <person name="de Groot N.N."/>
        </authorList>
    </citation>
    <scope>NUCLEOTIDE SEQUENCE [LARGE SCALE GENOMIC DNA]</scope>
    <source>
        <strain evidence="1">CCBAU85039</strain>
    </source>
</reference>
<evidence type="ECO:0000313" key="1">
    <source>
        <dbReference type="EMBL" id="SEH78543.1"/>
    </source>
</evidence>
<accession>A0A1H8JYU3</accession>
<evidence type="ECO:0000313" key="3">
    <source>
        <dbReference type="Proteomes" id="UP000183063"/>
    </source>
</evidence>
<proteinExistence type="predicted"/>
<dbReference type="EMBL" id="FNXB01000010">
    <property type="protein sequence ID" value="SEH78543.1"/>
    <property type="molecule type" value="Genomic_DNA"/>
</dbReference>
<gene>
    <name evidence="1" type="ORF">RTCCBAU85039_2343</name>
    <name evidence="2" type="ORF">SAMN05216228_1008115</name>
</gene>
<dbReference type="EMBL" id="FOCV01000008">
    <property type="protein sequence ID" value="SEN85924.1"/>
    <property type="molecule type" value="Genomic_DNA"/>
</dbReference>
<dbReference type="AlphaFoldDB" id="A0A1H8JYU3"/>
<reference evidence="2 4" key="2">
    <citation type="submission" date="2016-10" db="EMBL/GenBank/DDBJ databases">
        <authorList>
            <person name="Varghese N."/>
            <person name="Submissions S."/>
        </authorList>
    </citation>
    <scope>NUCLEOTIDE SEQUENCE [LARGE SCALE GENOMIC DNA]</scope>
    <source>
        <strain evidence="2 4">CGMCC 1.7071</strain>
    </source>
</reference>
<name>A0A1H8JYU3_9HYPH</name>
<evidence type="ECO:0000313" key="2">
    <source>
        <dbReference type="EMBL" id="SEN85924.1"/>
    </source>
</evidence>
<sequence length="196" mass="21256">MPDNTAIKQARSAAVEVVESSPEVAGLGQCDQVTLKRIGKKGAVQYEEGGRVTVEHPTWMNAIGTDYVNLSEFVAEQMLILAAPGDKVSPKELSFLTETVMGIAPSDHVEMMLSTQMATVHLMTMNMAAKSRRAASLQQIDTYVKQTNQLMRTFTAQVEALKKYRSTGTQNVNVKHVHVHEGGQAIVGNVTKGGRG</sequence>
<reference evidence="3" key="1">
    <citation type="submission" date="2016-10" db="EMBL/GenBank/DDBJ databases">
        <authorList>
            <person name="Wibberg D."/>
        </authorList>
    </citation>
    <scope>NUCLEOTIDE SEQUENCE [LARGE SCALE GENOMIC DNA]</scope>
</reference>
<evidence type="ECO:0000313" key="4">
    <source>
        <dbReference type="Proteomes" id="UP000198939"/>
    </source>
</evidence>
<keyword evidence="4" id="KW-1185">Reference proteome</keyword>
<dbReference type="Proteomes" id="UP000198939">
    <property type="component" value="Unassembled WGS sequence"/>
</dbReference>
<dbReference type="STRING" id="501024.RTCCBAU85039_2343"/>
<organism evidence="1 3">
    <name type="scientific">Rhizobium tibeticum</name>
    <dbReference type="NCBI Taxonomy" id="501024"/>
    <lineage>
        <taxon>Bacteria</taxon>
        <taxon>Pseudomonadati</taxon>
        <taxon>Pseudomonadota</taxon>
        <taxon>Alphaproteobacteria</taxon>
        <taxon>Hyphomicrobiales</taxon>
        <taxon>Rhizobiaceae</taxon>
        <taxon>Rhizobium/Agrobacterium group</taxon>
        <taxon>Rhizobium</taxon>
    </lineage>
</organism>
<dbReference type="OrthoDB" id="7432673at2"/>
<dbReference type="RefSeq" id="WP_072374905.1">
    <property type="nucleotide sequence ID" value="NZ_FNXB01000010.1"/>
</dbReference>
<protein>
    <submittedName>
        <fullName evidence="1">Uncharacterized protein</fullName>
    </submittedName>
</protein>